<dbReference type="Proteomes" id="UP001066276">
    <property type="component" value="Chromosome 2_1"/>
</dbReference>
<evidence type="ECO:0000313" key="3">
    <source>
        <dbReference type="EMBL" id="KAJ1196271.1"/>
    </source>
</evidence>
<keyword evidence="4" id="KW-1185">Reference proteome</keyword>
<sequence>MISADPGAQPPLPVHTSVSGHDSEPADNKGPQSQQAPRGTVQRLVKDEGACALAESDNGRVPDSNGMRITAVNSSKCPAFKFSARQRCDECHVSRAVAWQQGNLYFGLHLVTKPWSGLELRQMKQVKRAGAYEVLRYARHGVHRTHNVEIYEESHVFRSILRDAILALGR</sequence>
<proteinExistence type="predicted"/>
<gene>
    <name evidence="2" type="ORF">NDU88_000141</name>
    <name evidence="3" type="ORF">NDU88_000142</name>
</gene>
<dbReference type="AlphaFoldDB" id="A0AAV7V6Z2"/>
<dbReference type="EMBL" id="JANPWB010000003">
    <property type="protein sequence ID" value="KAJ1196270.1"/>
    <property type="molecule type" value="Genomic_DNA"/>
</dbReference>
<protein>
    <submittedName>
        <fullName evidence="3">Uncharacterized protein</fullName>
    </submittedName>
</protein>
<feature type="region of interest" description="Disordered" evidence="1">
    <location>
        <begin position="1"/>
        <end position="41"/>
    </location>
</feature>
<name>A0AAV7V6Z2_PLEWA</name>
<reference evidence="3" key="1">
    <citation type="journal article" date="2022" name="bioRxiv">
        <title>Sequencing and chromosome-scale assembly of the giantPleurodeles waltlgenome.</title>
        <authorList>
            <person name="Brown T."/>
            <person name="Elewa A."/>
            <person name="Iarovenko S."/>
            <person name="Subramanian E."/>
            <person name="Araus A.J."/>
            <person name="Petzold A."/>
            <person name="Susuki M."/>
            <person name="Suzuki K.-i.T."/>
            <person name="Hayashi T."/>
            <person name="Toyoda A."/>
            <person name="Oliveira C."/>
            <person name="Osipova E."/>
            <person name="Leigh N.D."/>
            <person name="Simon A."/>
            <person name="Yun M.H."/>
        </authorList>
    </citation>
    <scope>NUCLEOTIDE SEQUENCE</scope>
    <source>
        <strain evidence="3">20211129_DDA</strain>
        <tissue evidence="3">Liver</tissue>
    </source>
</reference>
<evidence type="ECO:0000256" key="1">
    <source>
        <dbReference type="SAM" id="MobiDB-lite"/>
    </source>
</evidence>
<evidence type="ECO:0000313" key="4">
    <source>
        <dbReference type="Proteomes" id="UP001066276"/>
    </source>
</evidence>
<comment type="caution">
    <text evidence="3">The sequence shown here is derived from an EMBL/GenBank/DDBJ whole genome shotgun (WGS) entry which is preliminary data.</text>
</comment>
<dbReference type="EMBL" id="JANPWB010000003">
    <property type="protein sequence ID" value="KAJ1196271.1"/>
    <property type="molecule type" value="Genomic_DNA"/>
</dbReference>
<evidence type="ECO:0000313" key="2">
    <source>
        <dbReference type="EMBL" id="KAJ1196270.1"/>
    </source>
</evidence>
<accession>A0AAV7V6Z2</accession>
<organism evidence="3 4">
    <name type="scientific">Pleurodeles waltl</name>
    <name type="common">Iberian ribbed newt</name>
    <dbReference type="NCBI Taxonomy" id="8319"/>
    <lineage>
        <taxon>Eukaryota</taxon>
        <taxon>Metazoa</taxon>
        <taxon>Chordata</taxon>
        <taxon>Craniata</taxon>
        <taxon>Vertebrata</taxon>
        <taxon>Euteleostomi</taxon>
        <taxon>Amphibia</taxon>
        <taxon>Batrachia</taxon>
        <taxon>Caudata</taxon>
        <taxon>Salamandroidea</taxon>
        <taxon>Salamandridae</taxon>
        <taxon>Pleurodelinae</taxon>
        <taxon>Pleurodeles</taxon>
    </lineage>
</organism>